<feature type="chain" id="PRO_5012634777" description="Secreted protein" evidence="2">
    <location>
        <begin position="41"/>
        <end position="132"/>
    </location>
</feature>
<feature type="compositionally biased region" description="Low complexity" evidence="1">
    <location>
        <begin position="79"/>
        <end position="96"/>
    </location>
</feature>
<feature type="region of interest" description="Disordered" evidence="1">
    <location>
        <begin position="39"/>
        <end position="109"/>
    </location>
</feature>
<evidence type="ECO:0000256" key="1">
    <source>
        <dbReference type="SAM" id="MobiDB-lite"/>
    </source>
</evidence>
<protein>
    <recommendedName>
        <fullName evidence="5">Secreted protein</fullName>
    </recommendedName>
</protein>
<feature type="compositionally biased region" description="Acidic residues" evidence="1">
    <location>
        <begin position="41"/>
        <end position="55"/>
    </location>
</feature>
<gene>
    <name evidence="3" type="ORF">ASPZODRAFT_18140</name>
</gene>
<name>A0A1L9SBP7_9EURO</name>
<dbReference type="RefSeq" id="XP_022579074.1">
    <property type="nucleotide sequence ID" value="XM_022727169.1"/>
</dbReference>
<feature type="signal peptide" evidence="2">
    <location>
        <begin position="1"/>
        <end position="40"/>
    </location>
</feature>
<dbReference type="GeneID" id="34613633"/>
<sequence length="132" mass="14015">MNPEHTFIAIFNSSGEIHLHHLLPLLAILFFGTMFGGGSDAPDDAEEAEEEEDEPLGIGHSDRAMNRRATHFAGVSTGSSDSRSSSRSSRSSSNSSQKGTASSGAPFDKQLLCARRGPHFAASKVSTRALDP</sequence>
<reference evidence="4" key="1">
    <citation type="journal article" date="2017" name="Genome Biol.">
        <title>Comparative genomics reveals high biological diversity and specific adaptations in the industrially and medically important fungal genus Aspergillus.</title>
        <authorList>
            <person name="de Vries R.P."/>
            <person name="Riley R."/>
            <person name="Wiebenga A."/>
            <person name="Aguilar-Osorio G."/>
            <person name="Amillis S."/>
            <person name="Uchima C.A."/>
            <person name="Anderluh G."/>
            <person name="Asadollahi M."/>
            <person name="Askin M."/>
            <person name="Barry K."/>
            <person name="Battaglia E."/>
            <person name="Bayram O."/>
            <person name="Benocci T."/>
            <person name="Braus-Stromeyer S.A."/>
            <person name="Caldana C."/>
            <person name="Canovas D."/>
            <person name="Cerqueira G.C."/>
            <person name="Chen F."/>
            <person name="Chen W."/>
            <person name="Choi C."/>
            <person name="Clum A."/>
            <person name="Dos Santos R.A."/>
            <person name="Damasio A.R."/>
            <person name="Diallinas G."/>
            <person name="Emri T."/>
            <person name="Fekete E."/>
            <person name="Flipphi M."/>
            <person name="Freyberg S."/>
            <person name="Gallo A."/>
            <person name="Gournas C."/>
            <person name="Habgood R."/>
            <person name="Hainaut M."/>
            <person name="Harispe M.L."/>
            <person name="Henrissat B."/>
            <person name="Hilden K.S."/>
            <person name="Hope R."/>
            <person name="Hossain A."/>
            <person name="Karabika E."/>
            <person name="Karaffa L."/>
            <person name="Karanyi Z."/>
            <person name="Krasevec N."/>
            <person name="Kuo A."/>
            <person name="Kusch H."/>
            <person name="LaButti K."/>
            <person name="Lagendijk E.L."/>
            <person name="Lapidus A."/>
            <person name="Levasseur A."/>
            <person name="Lindquist E."/>
            <person name="Lipzen A."/>
            <person name="Logrieco A.F."/>
            <person name="MacCabe A."/>
            <person name="Maekelae M.R."/>
            <person name="Malavazi I."/>
            <person name="Melin P."/>
            <person name="Meyer V."/>
            <person name="Mielnichuk N."/>
            <person name="Miskei M."/>
            <person name="Molnar A.P."/>
            <person name="Mule G."/>
            <person name="Ngan C.Y."/>
            <person name="Orejas M."/>
            <person name="Orosz E."/>
            <person name="Ouedraogo J.P."/>
            <person name="Overkamp K.M."/>
            <person name="Park H.-S."/>
            <person name="Perrone G."/>
            <person name="Piumi F."/>
            <person name="Punt P.J."/>
            <person name="Ram A.F."/>
            <person name="Ramon A."/>
            <person name="Rauscher S."/>
            <person name="Record E."/>
            <person name="Riano-Pachon D.M."/>
            <person name="Robert V."/>
            <person name="Roehrig J."/>
            <person name="Ruller R."/>
            <person name="Salamov A."/>
            <person name="Salih N.S."/>
            <person name="Samson R.A."/>
            <person name="Sandor E."/>
            <person name="Sanguinetti M."/>
            <person name="Schuetze T."/>
            <person name="Sepcic K."/>
            <person name="Shelest E."/>
            <person name="Sherlock G."/>
            <person name="Sophianopoulou V."/>
            <person name="Squina F.M."/>
            <person name="Sun H."/>
            <person name="Susca A."/>
            <person name="Todd R.B."/>
            <person name="Tsang A."/>
            <person name="Unkles S.E."/>
            <person name="van de Wiele N."/>
            <person name="van Rossen-Uffink D."/>
            <person name="Oliveira J.V."/>
            <person name="Vesth T.C."/>
            <person name="Visser J."/>
            <person name="Yu J.-H."/>
            <person name="Zhou M."/>
            <person name="Andersen M.R."/>
            <person name="Archer D.B."/>
            <person name="Baker S.E."/>
            <person name="Benoit I."/>
            <person name="Brakhage A.A."/>
            <person name="Braus G.H."/>
            <person name="Fischer R."/>
            <person name="Frisvad J.C."/>
            <person name="Goldman G.H."/>
            <person name="Houbraken J."/>
            <person name="Oakley B."/>
            <person name="Pocsi I."/>
            <person name="Scazzocchio C."/>
            <person name="Seiboth B."/>
            <person name="vanKuyk P.A."/>
            <person name="Wortman J."/>
            <person name="Dyer P.S."/>
            <person name="Grigoriev I.V."/>
        </authorList>
    </citation>
    <scope>NUCLEOTIDE SEQUENCE [LARGE SCALE GENOMIC DNA]</scope>
    <source>
        <strain evidence="4">CBS 506.65</strain>
    </source>
</reference>
<accession>A0A1L9SBP7</accession>
<evidence type="ECO:0000313" key="4">
    <source>
        <dbReference type="Proteomes" id="UP000184188"/>
    </source>
</evidence>
<dbReference type="EMBL" id="KV878347">
    <property type="protein sequence ID" value="OJJ44564.1"/>
    <property type="molecule type" value="Genomic_DNA"/>
</dbReference>
<organism evidence="3 4">
    <name type="scientific">Penicilliopsis zonata CBS 506.65</name>
    <dbReference type="NCBI Taxonomy" id="1073090"/>
    <lineage>
        <taxon>Eukaryota</taxon>
        <taxon>Fungi</taxon>
        <taxon>Dikarya</taxon>
        <taxon>Ascomycota</taxon>
        <taxon>Pezizomycotina</taxon>
        <taxon>Eurotiomycetes</taxon>
        <taxon>Eurotiomycetidae</taxon>
        <taxon>Eurotiales</taxon>
        <taxon>Aspergillaceae</taxon>
        <taxon>Penicilliopsis</taxon>
    </lineage>
</organism>
<evidence type="ECO:0000256" key="2">
    <source>
        <dbReference type="SAM" id="SignalP"/>
    </source>
</evidence>
<dbReference type="VEuPathDB" id="FungiDB:ASPZODRAFT_18140"/>
<evidence type="ECO:0008006" key="5">
    <source>
        <dbReference type="Google" id="ProtNLM"/>
    </source>
</evidence>
<keyword evidence="2" id="KW-0732">Signal</keyword>
<proteinExistence type="predicted"/>
<keyword evidence="4" id="KW-1185">Reference proteome</keyword>
<dbReference type="Proteomes" id="UP000184188">
    <property type="component" value="Unassembled WGS sequence"/>
</dbReference>
<dbReference type="AlphaFoldDB" id="A0A1L9SBP7"/>
<evidence type="ECO:0000313" key="3">
    <source>
        <dbReference type="EMBL" id="OJJ44564.1"/>
    </source>
</evidence>